<protein>
    <submittedName>
        <fullName evidence="1">Uncharacterized protein</fullName>
    </submittedName>
</protein>
<dbReference type="GeneID" id="30147374"/>
<reference evidence="2" key="1">
    <citation type="submission" date="2016-05" db="EMBL/GenBank/DDBJ databases">
        <title>Comparative genomics of biotechnologically important yeasts.</title>
        <authorList>
            <consortium name="DOE Joint Genome Institute"/>
            <person name="Riley R."/>
            <person name="Haridas S."/>
            <person name="Wolfe K.H."/>
            <person name="Lopes M.R."/>
            <person name="Hittinger C.T."/>
            <person name="Goker M."/>
            <person name="Salamov A."/>
            <person name="Wisecaver J."/>
            <person name="Long T.M."/>
            <person name="Aerts A.L."/>
            <person name="Barry K."/>
            <person name="Choi C."/>
            <person name="Clum A."/>
            <person name="Coughlan A.Y."/>
            <person name="Deshpande S."/>
            <person name="Douglass A.P."/>
            <person name="Hanson S.J."/>
            <person name="Klenk H.-P."/>
            <person name="Labutti K."/>
            <person name="Lapidus A."/>
            <person name="Lindquist E."/>
            <person name="Lipzen A."/>
            <person name="Meier-Kolthoff J.P."/>
            <person name="Ohm R.A."/>
            <person name="Otillar R.P."/>
            <person name="Pangilinan J."/>
            <person name="Peng Y."/>
            <person name="Rokas A."/>
            <person name="Rosa C.A."/>
            <person name="Scheuner C."/>
            <person name="Sibirny A.A."/>
            <person name="Slot J.C."/>
            <person name="Stielow J.B."/>
            <person name="Sun H."/>
            <person name="Kurtzman C.P."/>
            <person name="Blackwell M."/>
            <person name="Grigoriev I.V."/>
            <person name="Jeffries T.W."/>
        </authorList>
    </citation>
    <scope>NUCLEOTIDE SEQUENCE [LARGE SCALE GENOMIC DNA]</scope>
    <source>
        <strain evidence="2">NRRL Y-12698</strain>
    </source>
</reference>
<name>A0A1E3QLH3_9ASCO</name>
<organism evidence="1 2">
    <name type="scientific">Babjeviella inositovora NRRL Y-12698</name>
    <dbReference type="NCBI Taxonomy" id="984486"/>
    <lineage>
        <taxon>Eukaryota</taxon>
        <taxon>Fungi</taxon>
        <taxon>Dikarya</taxon>
        <taxon>Ascomycota</taxon>
        <taxon>Saccharomycotina</taxon>
        <taxon>Pichiomycetes</taxon>
        <taxon>Serinales incertae sedis</taxon>
        <taxon>Babjeviella</taxon>
    </lineage>
</organism>
<evidence type="ECO:0000313" key="1">
    <source>
        <dbReference type="EMBL" id="ODQ78549.1"/>
    </source>
</evidence>
<gene>
    <name evidence="1" type="ORF">BABINDRAFT_162755</name>
</gene>
<sequence length="76" mass="8264">MPLHSSVRRHTDMRALHGEKALAGGVLAHLVRNLSYSSFLGGYRQVTGGTPEYAYAPAVSRCLMNVCHVVDTPENP</sequence>
<dbReference type="RefSeq" id="XP_018983877.1">
    <property type="nucleotide sequence ID" value="XM_019129521.1"/>
</dbReference>
<keyword evidence="2" id="KW-1185">Reference proteome</keyword>
<proteinExistence type="predicted"/>
<dbReference type="AlphaFoldDB" id="A0A1E3QLH3"/>
<accession>A0A1E3QLH3</accession>
<dbReference type="EMBL" id="KV454435">
    <property type="protein sequence ID" value="ODQ78549.1"/>
    <property type="molecule type" value="Genomic_DNA"/>
</dbReference>
<dbReference type="Proteomes" id="UP000094336">
    <property type="component" value="Unassembled WGS sequence"/>
</dbReference>
<evidence type="ECO:0000313" key="2">
    <source>
        <dbReference type="Proteomes" id="UP000094336"/>
    </source>
</evidence>